<dbReference type="SUPFAM" id="SSF52283">
    <property type="entry name" value="Formate/glycerate dehydrogenase catalytic domain-like"/>
    <property type="match status" value="1"/>
</dbReference>
<dbReference type="AlphaFoldDB" id="A0A2A6DWS4"/>
<dbReference type="Proteomes" id="UP000243688">
    <property type="component" value="Unassembled WGS sequence"/>
</dbReference>
<organism evidence="7 8">
    <name type="scientific">Candidatus Reconcilbacillus cellulovorans</name>
    <dbReference type="NCBI Taxonomy" id="1906605"/>
    <lineage>
        <taxon>Bacteria</taxon>
        <taxon>Bacillati</taxon>
        <taxon>Bacillota</taxon>
        <taxon>Bacilli</taxon>
        <taxon>Bacillales</taxon>
        <taxon>Paenibacillaceae</taxon>
        <taxon>Candidatus Reconcilbacillus</taxon>
    </lineage>
</organism>
<dbReference type="CDD" id="cd05300">
    <property type="entry name" value="2-Hacid_dh_1"/>
    <property type="match status" value="1"/>
</dbReference>
<keyword evidence="2 4" id="KW-0560">Oxidoreductase</keyword>
<dbReference type="InterPro" id="IPR006139">
    <property type="entry name" value="D-isomer_2_OHA_DH_cat_dom"/>
</dbReference>
<feature type="domain" description="D-isomer specific 2-hydroxyacid dehydrogenase NAD-binding" evidence="6">
    <location>
        <begin position="106"/>
        <end position="280"/>
    </location>
</feature>
<evidence type="ECO:0000313" key="8">
    <source>
        <dbReference type="Proteomes" id="UP000243688"/>
    </source>
</evidence>
<reference evidence="7 8" key="1">
    <citation type="submission" date="2016-12" db="EMBL/GenBank/DDBJ databases">
        <title>Candidatus Reconcilibacillus cellulovorans genome.</title>
        <authorList>
            <person name="Kolinko S."/>
            <person name="Wu Y.-W."/>
            <person name="Tachea F."/>
            <person name="Denzel E."/>
            <person name="Hiras J."/>
            <person name="Baecker N."/>
            <person name="Chan L.J."/>
            <person name="Eichorst S.A."/>
            <person name="Frey D."/>
            <person name="Adams P.D."/>
            <person name="Pray T."/>
            <person name="Tanjore D."/>
            <person name="Petzold C.J."/>
            <person name="Gladden J.M."/>
            <person name="Simmons B.A."/>
            <person name="Singer S.W."/>
        </authorList>
    </citation>
    <scope>NUCLEOTIDE SEQUENCE [LARGE SCALE GENOMIC DNA]</scope>
    <source>
        <strain evidence="7">JTherm</strain>
    </source>
</reference>
<keyword evidence="3" id="KW-0520">NAD</keyword>
<evidence type="ECO:0000256" key="3">
    <source>
        <dbReference type="ARBA" id="ARBA00023027"/>
    </source>
</evidence>
<dbReference type="Pfam" id="PF00389">
    <property type="entry name" value="2-Hacid_dh"/>
    <property type="match status" value="1"/>
</dbReference>
<feature type="domain" description="D-isomer specific 2-hydroxyacid dehydrogenase catalytic" evidence="5">
    <location>
        <begin position="30"/>
        <end position="312"/>
    </location>
</feature>
<dbReference type="InterPro" id="IPR036291">
    <property type="entry name" value="NAD(P)-bd_dom_sf"/>
</dbReference>
<evidence type="ECO:0000256" key="2">
    <source>
        <dbReference type="ARBA" id="ARBA00023002"/>
    </source>
</evidence>
<proteinExistence type="inferred from homology"/>
<evidence type="ECO:0000259" key="6">
    <source>
        <dbReference type="Pfam" id="PF02826"/>
    </source>
</evidence>
<dbReference type="Gene3D" id="3.40.50.720">
    <property type="entry name" value="NAD(P)-binding Rossmann-like Domain"/>
    <property type="match status" value="2"/>
</dbReference>
<dbReference type="SUPFAM" id="SSF51735">
    <property type="entry name" value="NAD(P)-binding Rossmann-fold domains"/>
    <property type="match status" value="1"/>
</dbReference>
<protein>
    <submittedName>
        <fullName evidence="7">Uncharacterized protein</fullName>
    </submittedName>
</protein>
<dbReference type="PANTHER" id="PTHR43333">
    <property type="entry name" value="2-HACID_DH_C DOMAIN-CONTAINING PROTEIN"/>
    <property type="match status" value="1"/>
</dbReference>
<dbReference type="EMBL" id="MOXJ01000045">
    <property type="protein sequence ID" value="PDO09340.1"/>
    <property type="molecule type" value="Genomic_DNA"/>
</dbReference>
<gene>
    <name evidence="7" type="ORF">BLM47_13070</name>
</gene>
<dbReference type="GO" id="GO:0016616">
    <property type="term" value="F:oxidoreductase activity, acting on the CH-OH group of donors, NAD or NADP as acceptor"/>
    <property type="evidence" value="ECO:0007669"/>
    <property type="project" value="InterPro"/>
</dbReference>
<dbReference type="GO" id="GO:0051287">
    <property type="term" value="F:NAD binding"/>
    <property type="evidence" value="ECO:0007669"/>
    <property type="project" value="InterPro"/>
</dbReference>
<sequence>MVSVAIRFSRDFKWEDRRIERLKRDFPQVTWTIWQGETDEAERLRDVEALIGEPTDEGLAAMPKLRWIQWPWAGVEALAGFSRLRDDIVVTNASGVFGTQGAEHALALMLAFARRLHVYVRQQERAVWKTAGSCREIRDSTVLVLGLGDIGSEVAARAKALGAHVIGVKRSVAGKPPFVDELVGPEDVDRVIGRADFVVNALPLTRETERFVSAGRIAAMKRGAVFVNVGRGATVDEEALVRALEGGHLDGAGLDVTEREPLPADHPFWRLPNVILTCHTMSLSPKKEDRREKLIRDNLTRFLAGEPLMNVVDRKRGY</sequence>
<evidence type="ECO:0000313" key="7">
    <source>
        <dbReference type="EMBL" id="PDO09340.1"/>
    </source>
</evidence>
<name>A0A2A6DWS4_9BACL</name>
<accession>A0A2A6DWS4</accession>
<evidence type="ECO:0000256" key="4">
    <source>
        <dbReference type="RuleBase" id="RU003719"/>
    </source>
</evidence>
<dbReference type="Pfam" id="PF02826">
    <property type="entry name" value="2-Hacid_dh_C"/>
    <property type="match status" value="1"/>
</dbReference>
<comment type="similarity">
    <text evidence="1 4">Belongs to the D-isomer specific 2-hydroxyacid dehydrogenase family.</text>
</comment>
<dbReference type="PANTHER" id="PTHR43333:SF1">
    <property type="entry name" value="D-ISOMER SPECIFIC 2-HYDROXYACID DEHYDROGENASE NAD-BINDING DOMAIN-CONTAINING PROTEIN"/>
    <property type="match status" value="1"/>
</dbReference>
<evidence type="ECO:0000259" key="5">
    <source>
        <dbReference type="Pfam" id="PF00389"/>
    </source>
</evidence>
<evidence type="ECO:0000256" key="1">
    <source>
        <dbReference type="ARBA" id="ARBA00005854"/>
    </source>
</evidence>
<comment type="caution">
    <text evidence="7">The sequence shown here is derived from an EMBL/GenBank/DDBJ whole genome shotgun (WGS) entry which is preliminary data.</text>
</comment>
<dbReference type="InterPro" id="IPR006140">
    <property type="entry name" value="D-isomer_DH_NAD-bd"/>
</dbReference>